<dbReference type="EC" id="1.1.1.179" evidence="4"/>
<comment type="catalytic activity">
    <reaction evidence="10">
        <text>D-xylose + NADP(+) = D-xylono-1,5-lactone + NADPH + H(+)</text>
        <dbReference type="Rhea" id="RHEA:22000"/>
        <dbReference type="ChEBI" id="CHEBI:15378"/>
        <dbReference type="ChEBI" id="CHEBI:15867"/>
        <dbReference type="ChEBI" id="CHEBI:53455"/>
        <dbReference type="ChEBI" id="CHEBI:57783"/>
        <dbReference type="ChEBI" id="CHEBI:58349"/>
        <dbReference type="EC" id="1.1.1.179"/>
    </reaction>
</comment>
<dbReference type="Gene3D" id="3.40.50.720">
    <property type="entry name" value="NAD(P)-binding Rossmann-like Domain"/>
    <property type="match status" value="1"/>
</dbReference>
<evidence type="ECO:0000256" key="7">
    <source>
        <dbReference type="ARBA" id="ARBA00042988"/>
    </source>
</evidence>
<dbReference type="EC" id="1.3.1.20" evidence="3"/>
<evidence type="ECO:0000256" key="8">
    <source>
        <dbReference type="ARBA" id="ARBA00043025"/>
    </source>
</evidence>
<evidence type="ECO:0000256" key="4">
    <source>
        <dbReference type="ARBA" id="ARBA00038984"/>
    </source>
</evidence>
<dbReference type="GO" id="GO:0047115">
    <property type="term" value="F:trans-1,2-dihydrobenzene-1,2-diol dehydrogenase activity"/>
    <property type="evidence" value="ECO:0007669"/>
    <property type="project" value="UniProtKB-EC"/>
</dbReference>
<evidence type="ECO:0000313" key="13">
    <source>
        <dbReference type="Proteomes" id="UP000887540"/>
    </source>
</evidence>
<evidence type="ECO:0000256" key="10">
    <source>
        <dbReference type="ARBA" id="ARBA00049233"/>
    </source>
</evidence>
<dbReference type="PANTHER" id="PTHR22604:SF105">
    <property type="entry name" value="TRANS-1,2-DIHYDROBENZENE-1,2-DIOL DEHYDROGENASE"/>
    <property type="match status" value="1"/>
</dbReference>
<feature type="domain" description="GFO/IDH/MocA-like oxidoreductase" evidence="12">
    <location>
        <begin position="134"/>
        <end position="245"/>
    </location>
</feature>
<sequence length="348" mass="39903">MAELKWGVLGCGLISEDFVRAMRQCQHKHKVVAAGASSTQRAQQFVDKCELTGAKVYDYEGVLNDPNVDVVYIGLMNHQHKEWCLKAFDHGKPVLCEKPLAPNYKGAKEIVDKAKEKKLFFMEAFWSRCFPAYKFLREEIDKQAMGPVKSVFANFGLDILGENRFNADLGASPLNDIGVYTVSFAQWIFRNEKPEKITATGKTVNQCDRWGTITLEYSGDRKAILIFGGVDFTPIDGRVTCERGRYDLPENFYCPTRVIRYENKGVIRCNQRKIEKVDFNFDNFENDKVEYNFMNDSGLRYEADHVYECLRDGKLESSNASHEDTLRIVQITDEARRQLGVVYSQDKE</sequence>
<evidence type="ECO:0000259" key="12">
    <source>
        <dbReference type="Pfam" id="PF22725"/>
    </source>
</evidence>
<dbReference type="WBParaSite" id="ACRNAN_scaffold7079.g15939.t1">
    <property type="protein sequence ID" value="ACRNAN_scaffold7079.g15939.t1"/>
    <property type="gene ID" value="ACRNAN_scaffold7079.g15939"/>
</dbReference>
<comment type="catalytic activity">
    <reaction evidence="9">
        <text>(1R,2R)-1,2-dihydrobenzene-1,2-diol + NADP(+) = catechol + NADPH + H(+)</text>
        <dbReference type="Rhea" id="RHEA:16729"/>
        <dbReference type="ChEBI" id="CHEBI:10702"/>
        <dbReference type="ChEBI" id="CHEBI:15378"/>
        <dbReference type="ChEBI" id="CHEBI:18135"/>
        <dbReference type="ChEBI" id="CHEBI:57783"/>
        <dbReference type="ChEBI" id="CHEBI:58349"/>
        <dbReference type="EC" id="1.3.1.20"/>
    </reaction>
</comment>
<evidence type="ECO:0000256" key="5">
    <source>
        <dbReference type="ARBA" id="ARBA00040603"/>
    </source>
</evidence>
<keyword evidence="2" id="KW-0560">Oxidoreductase</keyword>
<evidence type="ECO:0000256" key="2">
    <source>
        <dbReference type="ARBA" id="ARBA00023002"/>
    </source>
</evidence>
<dbReference type="InterPro" id="IPR050984">
    <property type="entry name" value="Gfo/Idh/MocA_domain"/>
</dbReference>
<dbReference type="GO" id="GO:0047837">
    <property type="term" value="F:D-xylose 1-dehydrogenase (NADP+) activity"/>
    <property type="evidence" value="ECO:0007669"/>
    <property type="project" value="UniProtKB-EC"/>
</dbReference>
<keyword evidence="13" id="KW-1185">Reference proteome</keyword>
<evidence type="ECO:0000256" key="9">
    <source>
        <dbReference type="ARBA" id="ARBA00047423"/>
    </source>
</evidence>
<dbReference type="SUPFAM" id="SSF51735">
    <property type="entry name" value="NAD(P)-binding Rossmann-fold domains"/>
    <property type="match status" value="1"/>
</dbReference>
<dbReference type="AlphaFoldDB" id="A0A914EDM4"/>
<evidence type="ECO:0000256" key="6">
    <source>
        <dbReference type="ARBA" id="ARBA00042926"/>
    </source>
</evidence>
<proteinExistence type="inferred from homology"/>
<reference evidence="14" key="1">
    <citation type="submission" date="2022-11" db="UniProtKB">
        <authorList>
            <consortium name="WormBaseParasite"/>
        </authorList>
    </citation>
    <scope>IDENTIFICATION</scope>
</reference>
<evidence type="ECO:0000259" key="11">
    <source>
        <dbReference type="Pfam" id="PF01408"/>
    </source>
</evidence>
<dbReference type="GO" id="GO:0000166">
    <property type="term" value="F:nucleotide binding"/>
    <property type="evidence" value="ECO:0007669"/>
    <property type="project" value="InterPro"/>
</dbReference>
<dbReference type="Proteomes" id="UP000887540">
    <property type="component" value="Unplaced"/>
</dbReference>
<dbReference type="InterPro" id="IPR055170">
    <property type="entry name" value="GFO_IDH_MocA-like_dom"/>
</dbReference>
<evidence type="ECO:0000256" key="1">
    <source>
        <dbReference type="ARBA" id="ARBA00010928"/>
    </source>
</evidence>
<dbReference type="InterPro" id="IPR000683">
    <property type="entry name" value="Gfo/Idh/MocA-like_OxRdtase_N"/>
</dbReference>
<evidence type="ECO:0000313" key="14">
    <source>
        <dbReference type="WBParaSite" id="ACRNAN_scaffold7079.g15939.t1"/>
    </source>
</evidence>
<comment type="similarity">
    <text evidence="1">Belongs to the Gfo/Idh/MocA family.</text>
</comment>
<feature type="domain" description="Gfo/Idh/MocA-like oxidoreductase N-terminal" evidence="11">
    <location>
        <begin position="4"/>
        <end position="123"/>
    </location>
</feature>
<dbReference type="Pfam" id="PF22725">
    <property type="entry name" value="GFO_IDH_MocA_C3"/>
    <property type="match status" value="1"/>
</dbReference>
<dbReference type="InterPro" id="IPR036291">
    <property type="entry name" value="NAD(P)-bd_dom_sf"/>
</dbReference>
<name>A0A914EDM4_9BILA</name>
<dbReference type="Pfam" id="PF01408">
    <property type="entry name" value="GFO_IDH_MocA"/>
    <property type="match status" value="1"/>
</dbReference>
<organism evidence="13 14">
    <name type="scientific">Acrobeloides nanus</name>
    <dbReference type="NCBI Taxonomy" id="290746"/>
    <lineage>
        <taxon>Eukaryota</taxon>
        <taxon>Metazoa</taxon>
        <taxon>Ecdysozoa</taxon>
        <taxon>Nematoda</taxon>
        <taxon>Chromadorea</taxon>
        <taxon>Rhabditida</taxon>
        <taxon>Tylenchina</taxon>
        <taxon>Cephalobomorpha</taxon>
        <taxon>Cephaloboidea</taxon>
        <taxon>Cephalobidae</taxon>
        <taxon>Acrobeloides</taxon>
    </lineage>
</organism>
<dbReference type="PANTHER" id="PTHR22604">
    <property type="entry name" value="OXIDOREDUCTASES"/>
    <property type="match status" value="1"/>
</dbReference>
<accession>A0A914EDM4</accession>
<dbReference type="Gene3D" id="3.30.360.10">
    <property type="entry name" value="Dihydrodipicolinate Reductase, domain 2"/>
    <property type="match status" value="1"/>
</dbReference>
<protein>
    <recommendedName>
        <fullName evidence="5">Trans-1,2-dihydrobenzene-1,2-diol dehydrogenase</fullName>
        <ecNumber evidence="4">1.1.1.179</ecNumber>
        <ecNumber evidence="3">1.3.1.20</ecNumber>
    </recommendedName>
    <alternativeName>
        <fullName evidence="8">D-xylose 1-dehydrogenase</fullName>
    </alternativeName>
    <alternativeName>
        <fullName evidence="7">D-xylose-NADP dehydrogenase</fullName>
    </alternativeName>
    <alternativeName>
        <fullName evidence="6">Dimeric dihydrodiol dehydrogenase</fullName>
    </alternativeName>
</protein>
<evidence type="ECO:0000256" key="3">
    <source>
        <dbReference type="ARBA" id="ARBA00038853"/>
    </source>
</evidence>
<dbReference type="SUPFAM" id="SSF55347">
    <property type="entry name" value="Glyceraldehyde-3-phosphate dehydrogenase-like, C-terminal domain"/>
    <property type="match status" value="1"/>
</dbReference>